<dbReference type="InterPro" id="IPR001245">
    <property type="entry name" value="Ser-Thr/Tyr_kinase_cat_dom"/>
</dbReference>
<feature type="region of interest" description="Disordered" evidence="7">
    <location>
        <begin position="295"/>
        <end position="452"/>
    </location>
</feature>
<dbReference type="RefSeq" id="XP_007511293.1">
    <property type="nucleotide sequence ID" value="XM_007511231.1"/>
</dbReference>
<keyword evidence="4" id="KW-0418">Kinase</keyword>
<dbReference type="GO" id="GO:0004674">
    <property type="term" value="F:protein serine/threonine kinase activity"/>
    <property type="evidence" value="ECO:0007669"/>
    <property type="project" value="TreeGrafter"/>
</dbReference>
<dbReference type="InterPro" id="IPR011009">
    <property type="entry name" value="Kinase-like_dom_sf"/>
</dbReference>
<evidence type="ECO:0000256" key="2">
    <source>
        <dbReference type="ARBA" id="ARBA00022679"/>
    </source>
</evidence>
<protein>
    <recommendedName>
        <fullName evidence="9">Protein kinase domain-containing protein</fullName>
    </recommendedName>
</protein>
<evidence type="ECO:0000256" key="8">
    <source>
        <dbReference type="SAM" id="Phobius"/>
    </source>
</evidence>
<evidence type="ECO:0000256" key="6">
    <source>
        <dbReference type="PROSITE-ProRule" id="PRU10141"/>
    </source>
</evidence>
<keyword evidence="3 6" id="KW-0547">Nucleotide-binding</keyword>
<evidence type="ECO:0000313" key="10">
    <source>
        <dbReference type="EMBL" id="CCO66853.1"/>
    </source>
</evidence>
<dbReference type="AlphaFoldDB" id="K8F3J8"/>
<feature type="domain" description="Protein kinase" evidence="9">
    <location>
        <begin position="518"/>
        <end position="836"/>
    </location>
</feature>
<dbReference type="GO" id="GO:0005524">
    <property type="term" value="F:ATP binding"/>
    <property type="evidence" value="ECO:0007669"/>
    <property type="project" value="UniProtKB-UniRule"/>
</dbReference>
<proteinExistence type="predicted"/>
<keyword evidence="2" id="KW-0808">Transferase</keyword>
<dbReference type="PROSITE" id="PS00107">
    <property type="entry name" value="PROTEIN_KINASE_ATP"/>
    <property type="match status" value="1"/>
</dbReference>
<dbReference type="STRING" id="41875.K8F3J8"/>
<dbReference type="PROSITE" id="PS00108">
    <property type="entry name" value="PROTEIN_KINASE_ST"/>
    <property type="match status" value="1"/>
</dbReference>
<dbReference type="Gene3D" id="1.10.510.10">
    <property type="entry name" value="Transferase(Phosphotransferase) domain 1"/>
    <property type="match status" value="1"/>
</dbReference>
<gene>
    <name evidence="10" type="ORF">Bathy09g00760</name>
</gene>
<dbReference type="InterPro" id="IPR051681">
    <property type="entry name" value="Ser/Thr_Kinases-Pseudokinases"/>
</dbReference>
<feature type="region of interest" description="Disordered" evidence="7">
    <location>
        <begin position="472"/>
        <end position="503"/>
    </location>
</feature>
<dbReference type="OrthoDB" id="498450at2759"/>
<keyword evidence="5 6" id="KW-0067">ATP-binding</keyword>
<keyword evidence="8" id="KW-0472">Membrane</keyword>
<dbReference type="SMART" id="SM00220">
    <property type="entry name" value="S_TKc"/>
    <property type="match status" value="1"/>
</dbReference>
<dbReference type="GeneID" id="19013583"/>
<dbReference type="Proteomes" id="UP000198341">
    <property type="component" value="Chromosome 9"/>
</dbReference>
<evidence type="ECO:0000256" key="5">
    <source>
        <dbReference type="ARBA" id="ARBA00022840"/>
    </source>
</evidence>
<evidence type="ECO:0000256" key="4">
    <source>
        <dbReference type="ARBA" id="ARBA00022777"/>
    </source>
</evidence>
<organism evidence="10 11">
    <name type="scientific">Bathycoccus prasinos</name>
    <dbReference type="NCBI Taxonomy" id="41875"/>
    <lineage>
        <taxon>Eukaryota</taxon>
        <taxon>Viridiplantae</taxon>
        <taxon>Chlorophyta</taxon>
        <taxon>Mamiellophyceae</taxon>
        <taxon>Mamiellales</taxon>
        <taxon>Bathycoccaceae</taxon>
        <taxon>Bathycoccus</taxon>
    </lineage>
</organism>
<feature type="compositionally biased region" description="Basic and acidic residues" evidence="7">
    <location>
        <begin position="410"/>
        <end position="420"/>
    </location>
</feature>
<dbReference type="KEGG" id="bpg:Bathy09g00760"/>
<feature type="compositionally biased region" description="Polar residues" evidence="7">
    <location>
        <begin position="428"/>
        <end position="448"/>
    </location>
</feature>
<dbReference type="Pfam" id="PF07714">
    <property type="entry name" value="PK_Tyr_Ser-Thr"/>
    <property type="match status" value="1"/>
</dbReference>
<feature type="compositionally biased region" description="Polar residues" evidence="7">
    <location>
        <begin position="394"/>
        <end position="409"/>
    </location>
</feature>
<keyword evidence="1" id="KW-0723">Serine/threonine-protein kinase</keyword>
<dbReference type="SUPFAM" id="SSF56112">
    <property type="entry name" value="Protein kinase-like (PK-like)"/>
    <property type="match status" value="1"/>
</dbReference>
<keyword evidence="11" id="KW-1185">Reference proteome</keyword>
<dbReference type="PROSITE" id="PS50011">
    <property type="entry name" value="PROTEIN_KINASE_DOM"/>
    <property type="match status" value="1"/>
</dbReference>
<dbReference type="PANTHER" id="PTHR44329:SF298">
    <property type="entry name" value="MIXED LINEAGE KINASE DOMAIN-LIKE PROTEIN"/>
    <property type="match status" value="1"/>
</dbReference>
<dbReference type="eggNOG" id="KOG0192">
    <property type="taxonomic scope" value="Eukaryota"/>
</dbReference>
<name>K8F3J8_9CHLO</name>
<reference evidence="10 11" key="1">
    <citation type="submission" date="2011-10" db="EMBL/GenBank/DDBJ databases">
        <authorList>
            <person name="Genoscope - CEA"/>
        </authorList>
    </citation>
    <scope>NUCLEOTIDE SEQUENCE [LARGE SCALE GENOMIC DNA]</scope>
    <source>
        <strain evidence="10 11">RCC 1105</strain>
    </source>
</reference>
<dbReference type="InterPro" id="IPR017441">
    <property type="entry name" value="Protein_kinase_ATP_BS"/>
</dbReference>
<evidence type="ECO:0000256" key="7">
    <source>
        <dbReference type="SAM" id="MobiDB-lite"/>
    </source>
</evidence>
<dbReference type="EMBL" id="FO082270">
    <property type="protein sequence ID" value="CCO66853.1"/>
    <property type="molecule type" value="Genomic_DNA"/>
</dbReference>
<dbReference type="PANTHER" id="PTHR44329">
    <property type="entry name" value="SERINE/THREONINE-PROTEIN KINASE TNNI3K-RELATED"/>
    <property type="match status" value="1"/>
</dbReference>
<dbReference type="InterPro" id="IPR008271">
    <property type="entry name" value="Ser/Thr_kinase_AS"/>
</dbReference>
<evidence type="ECO:0000259" key="9">
    <source>
        <dbReference type="PROSITE" id="PS50011"/>
    </source>
</evidence>
<feature type="transmembrane region" description="Helical" evidence="8">
    <location>
        <begin position="236"/>
        <end position="259"/>
    </location>
</feature>
<keyword evidence="8" id="KW-0812">Transmembrane</keyword>
<evidence type="ECO:0000313" key="11">
    <source>
        <dbReference type="Proteomes" id="UP000198341"/>
    </source>
</evidence>
<evidence type="ECO:0000256" key="3">
    <source>
        <dbReference type="ARBA" id="ARBA00022741"/>
    </source>
</evidence>
<dbReference type="Gene3D" id="3.30.200.20">
    <property type="entry name" value="Phosphorylase Kinase, domain 1"/>
    <property type="match status" value="1"/>
</dbReference>
<sequence>MTTTSNGTFPFGEENDSEDTFASISIVRNGQVSSPSWTVVVPAPRALSSPPFVLENRSSTSSLFAFQLAPRGGYLTIENNLGWSYELQSQLSYFLDVIAVASSTEVVVSVQNQTHRANVGFLSTTEDVKNTSIFSSSYSLREASEKLTRFNAVSFADESGIGSDVSVRSVRLRASSMSDDEGGTRETFATTGGTLLLLPAFGAIGESDENNESGGAIGEEDVTFLFDAKDEDSEKMLIVGVSVACALLVAVLVVVCYFAKKRMKKGKHFTDRSEIASKDRVRTWLHYLERMHSKSSLGGESGAFDATTTTTHSRPFTPLSWKTSRSKRRSSGEGGGIDELENETVINISGEIDQEEKKKKKNKNKSSEARRLMAPAPSTLEITGCEDVVRRTSTKPPKSNVSSSIPTTEESPRGEMDRLQLLRRSTKDTTPAHSPAISRQNSLLNSNEGDMGEGAEARVSLNALAKEIEKLQNSIKDDTNNNKFRSSSSSSSKLELTPDKEDEVPFENLSEVELEKDVRIYERLGGGAYGTVYRGKFRDREVAVKTLRVNALPTATSASTTTPTPSQNNEEVSEDIKMLKSEVEILRLAKHTNIVSVYAACFEPIHKALLVVQLVHGGSLNEMLHRENNESVKLSGTLLRTILLDVAKAMEYLHSLKPRKILHRDLKPQNVLVEAKVLSDVLEKRRQRRGDDYDILDDDGDNAPTLKYKAYVCDFGISRLLPLMANTLKTSTAHVNAGTANYMAPELFTGHYPCSTKADVFSFGNIVYECATGRIPFEKCVHFRIAFLVGMEDKRSEILPEDKVREDVRELIERCWKTDPKERPDFTEIVQTISRFPAKKNFDETKEE</sequence>
<accession>K8F3J8</accession>
<evidence type="ECO:0000256" key="1">
    <source>
        <dbReference type="ARBA" id="ARBA00022527"/>
    </source>
</evidence>
<feature type="binding site" evidence="6">
    <location>
        <position position="545"/>
    </location>
    <ligand>
        <name>ATP</name>
        <dbReference type="ChEBI" id="CHEBI:30616"/>
    </ligand>
</feature>
<dbReference type="InterPro" id="IPR000719">
    <property type="entry name" value="Prot_kinase_dom"/>
</dbReference>
<keyword evidence="8" id="KW-1133">Transmembrane helix</keyword>